<evidence type="ECO:0000313" key="2">
    <source>
        <dbReference type="Proteomes" id="UP001143856"/>
    </source>
</evidence>
<keyword evidence="2" id="KW-1185">Reference proteome</keyword>
<comment type="caution">
    <text evidence="1">The sequence shown here is derived from an EMBL/GenBank/DDBJ whole genome shotgun (WGS) entry which is preliminary data.</text>
</comment>
<protein>
    <submittedName>
        <fullName evidence="1">Uncharacterized protein</fullName>
    </submittedName>
</protein>
<accession>A0ACC1PJB4</accession>
<sequence>MFGKYATLTDPVHNNTYAAISPLRPELSQAGKTILISGGSSGIGYGIARGFIKASAARVIIIGRRAEVVFKATENLKQEAHKTDIIGIPCDISTKAAVEALWGRFKLERIAIDVLVLNAVTFPPSKPLRGLGIESLWELFDTNVRAQLQMSEAFYRQEWKCDSKTKYLVYVSSVSVHDFNIGHEYPGYALTKHSFQLGLQLIAQDTPPEEIQIISYHPGAIFTENAKDKGYAEDTIPWDHVDLPGHFAVWAASPEAKFLHGRFVWAAWDVEKLQHGEIRRRIDEDSTYLKIGINGL</sequence>
<reference evidence="1" key="1">
    <citation type="submission" date="2022-10" db="EMBL/GenBank/DDBJ databases">
        <title>Genome Sequence of Xylaria curta.</title>
        <authorList>
            <person name="Buettner E."/>
        </authorList>
    </citation>
    <scope>NUCLEOTIDE SEQUENCE</scope>
    <source>
        <strain evidence="1">Babe10</strain>
    </source>
</reference>
<evidence type="ECO:0000313" key="1">
    <source>
        <dbReference type="EMBL" id="KAJ2992201.1"/>
    </source>
</evidence>
<gene>
    <name evidence="1" type="ORF">NUW58_g2245</name>
</gene>
<dbReference type="Proteomes" id="UP001143856">
    <property type="component" value="Unassembled WGS sequence"/>
</dbReference>
<dbReference type="EMBL" id="JAPDGR010000283">
    <property type="protein sequence ID" value="KAJ2992201.1"/>
    <property type="molecule type" value="Genomic_DNA"/>
</dbReference>
<name>A0ACC1PJB4_9PEZI</name>
<proteinExistence type="predicted"/>
<organism evidence="1 2">
    <name type="scientific">Xylaria curta</name>
    <dbReference type="NCBI Taxonomy" id="42375"/>
    <lineage>
        <taxon>Eukaryota</taxon>
        <taxon>Fungi</taxon>
        <taxon>Dikarya</taxon>
        <taxon>Ascomycota</taxon>
        <taxon>Pezizomycotina</taxon>
        <taxon>Sordariomycetes</taxon>
        <taxon>Xylariomycetidae</taxon>
        <taxon>Xylariales</taxon>
        <taxon>Xylariaceae</taxon>
        <taxon>Xylaria</taxon>
    </lineage>
</organism>